<feature type="region of interest" description="Disordered" evidence="5">
    <location>
        <begin position="244"/>
        <end position="268"/>
    </location>
</feature>
<dbReference type="InterPro" id="IPR009057">
    <property type="entry name" value="Homeodomain-like_sf"/>
</dbReference>
<dbReference type="Pfam" id="PF02909">
    <property type="entry name" value="TetR_C_1"/>
    <property type="match status" value="1"/>
</dbReference>
<feature type="domain" description="HTH tetR-type" evidence="6">
    <location>
        <begin position="29"/>
        <end position="89"/>
    </location>
</feature>
<evidence type="ECO:0000313" key="7">
    <source>
        <dbReference type="EMBL" id="NIH53306.1"/>
    </source>
</evidence>
<gene>
    <name evidence="7" type="ORF">FHX76_001174</name>
</gene>
<reference evidence="7 8" key="1">
    <citation type="submission" date="2020-02" db="EMBL/GenBank/DDBJ databases">
        <title>Sequencing the genomes of 1000 actinobacteria strains.</title>
        <authorList>
            <person name="Klenk H.-P."/>
        </authorList>
    </citation>
    <scope>NUCLEOTIDE SEQUENCE [LARGE SCALE GENOMIC DNA]</scope>
    <source>
        <strain evidence="7 8">DSM 27960</strain>
    </source>
</reference>
<dbReference type="EMBL" id="JAAMOX010000001">
    <property type="protein sequence ID" value="NIH53306.1"/>
    <property type="molecule type" value="Genomic_DNA"/>
</dbReference>
<dbReference type="InterPro" id="IPR001647">
    <property type="entry name" value="HTH_TetR"/>
</dbReference>
<feature type="compositionally biased region" description="Low complexity" evidence="5">
    <location>
        <begin position="251"/>
        <end position="268"/>
    </location>
</feature>
<keyword evidence="1" id="KW-0805">Transcription regulation</keyword>
<protein>
    <submittedName>
        <fullName evidence="7">AcrR family transcriptional regulator</fullName>
    </submittedName>
</protein>
<keyword evidence="2 4" id="KW-0238">DNA-binding</keyword>
<dbReference type="PANTHER" id="PTHR30055:SF151">
    <property type="entry name" value="TRANSCRIPTIONAL REGULATORY PROTEIN"/>
    <property type="match status" value="1"/>
</dbReference>
<dbReference type="GO" id="GO:0045892">
    <property type="term" value="P:negative regulation of DNA-templated transcription"/>
    <property type="evidence" value="ECO:0007669"/>
    <property type="project" value="InterPro"/>
</dbReference>
<evidence type="ECO:0000256" key="1">
    <source>
        <dbReference type="ARBA" id="ARBA00023015"/>
    </source>
</evidence>
<evidence type="ECO:0000256" key="5">
    <source>
        <dbReference type="SAM" id="MobiDB-lite"/>
    </source>
</evidence>
<dbReference type="SUPFAM" id="SSF48498">
    <property type="entry name" value="Tetracyclin repressor-like, C-terminal domain"/>
    <property type="match status" value="1"/>
</dbReference>
<keyword evidence="3" id="KW-0804">Transcription</keyword>
<dbReference type="InterPro" id="IPR050109">
    <property type="entry name" value="HTH-type_TetR-like_transc_reg"/>
</dbReference>
<dbReference type="SUPFAM" id="SSF46689">
    <property type="entry name" value="Homeodomain-like"/>
    <property type="match status" value="1"/>
</dbReference>
<comment type="caution">
    <text evidence="7">The sequence shown here is derived from an EMBL/GenBank/DDBJ whole genome shotgun (WGS) entry which is preliminary data.</text>
</comment>
<dbReference type="AlphaFoldDB" id="A0A7X5R0E3"/>
<dbReference type="Pfam" id="PF00440">
    <property type="entry name" value="TetR_N"/>
    <property type="match status" value="1"/>
</dbReference>
<dbReference type="InterPro" id="IPR036271">
    <property type="entry name" value="Tet_transcr_reg_TetR-rel_C_sf"/>
</dbReference>
<dbReference type="Proteomes" id="UP000541033">
    <property type="component" value="Unassembled WGS sequence"/>
</dbReference>
<dbReference type="Gene3D" id="1.10.357.10">
    <property type="entry name" value="Tetracycline Repressor, domain 2"/>
    <property type="match status" value="1"/>
</dbReference>
<evidence type="ECO:0000256" key="2">
    <source>
        <dbReference type="ARBA" id="ARBA00023125"/>
    </source>
</evidence>
<dbReference type="GO" id="GO:0000976">
    <property type="term" value="F:transcription cis-regulatory region binding"/>
    <property type="evidence" value="ECO:0007669"/>
    <property type="project" value="TreeGrafter"/>
</dbReference>
<keyword evidence="8" id="KW-1185">Reference proteome</keyword>
<dbReference type="GO" id="GO:0003700">
    <property type="term" value="F:DNA-binding transcription factor activity"/>
    <property type="evidence" value="ECO:0007669"/>
    <property type="project" value="TreeGrafter"/>
</dbReference>
<evidence type="ECO:0000256" key="3">
    <source>
        <dbReference type="ARBA" id="ARBA00023163"/>
    </source>
</evidence>
<sequence length="268" mass="28692">MIDTTATPGIGLNRLWAPDVPVRPGPRPRITLEGITSAAISIARSQGIAGVSMPEIASILGCSKMALYRHITDKGDLVSAMVDAAFSETPPALREPFDWRAQFTAVWDYLITIYTREIWIADLPSDTNLLTPNHLSWLESSLAMFAHSQLAAADQLTLMQFVSNAAKGEALRQLGEQKSGHQFELWVRDSDDVLAPAVTRERFPLLTAATTGATADAEPKNAFILEMILSVVGSHFAALSAGEPSVEASNHEPTAASAAAPLDNASAE</sequence>
<dbReference type="PROSITE" id="PS50977">
    <property type="entry name" value="HTH_TETR_2"/>
    <property type="match status" value="1"/>
</dbReference>
<evidence type="ECO:0000259" key="6">
    <source>
        <dbReference type="PROSITE" id="PS50977"/>
    </source>
</evidence>
<name>A0A7X5R0E3_9MICO</name>
<proteinExistence type="predicted"/>
<dbReference type="Gene3D" id="1.10.10.60">
    <property type="entry name" value="Homeodomain-like"/>
    <property type="match status" value="1"/>
</dbReference>
<dbReference type="PANTHER" id="PTHR30055">
    <property type="entry name" value="HTH-TYPE TRANSCRIPTIONAL REGULATOR RUTR"/>
    <property type="match status" value="1"/>
</dbReference>
<dbReference type="InterPro" id="IPR004111">
    <property type="entry name" value="Repressor_TetR_C"/>
</dbReference>
<evidence type="ECO:0000313" key="8">
    <source>
        <dbReference type="Proteomes" id="UP000541033"/>
    </source>
</evidence>
<evidence type="ECO:0000256" key="4">
    <source>
        <dbReference type="PROSITE-ProRule" id="PRU00335"/>
    </source>
</evidence>
<accession>A0A7X5R0E3</accession>
<organism evidence="7 8">
    <name type="scientific">Lysinibacter cavernae</name>
    <dbReference type="NCBI Taxonomy" id="1640652"/>
    <lineage>
        <taxon>Bacteria</taxon>
        <taxon>Bacillati</taxon>
        <taxon>Actinomycetota</taxon>
        <taxon>Actinomycetes</taxon>
        <taxon>Micrococcales</taxon>
        <taxon>Microbacteriaceae</taxon>
        <taxon>Lysinibacter</taxon>
    </lineage>
</organism>
<feature type="DNA-binding region" description="H-T-H motif" evidence="4">
    <location>
        <begin position="52"/>
        <end position="71"/>
    </location>
</feature>
<dbReference type="RefSeq" id="WP_167148811.1">
    <property type="nucleotide sequence ID" value="NZ_JAAMOX010000001.1"/>
</dbReference>